<dbReference type="PROSITE" id="PS00395">
    <property type="entry name" value="ALANINE_RACEMASE"/>
    <property type="match status" value="1"/>
</dbReference>
<feature type="binding site" evidence="5">
    <location>
        <position position="306"/>
    </location>
    <ligand>
        <name>substrate</name>
    </ligand>
</feature>
<sequence>MIKNSFYLEVNRDAILHNIEVLRKWKKKDIIPVIKANAYGHGAVEMAKTCLQAGITQVAVARYEEARHILEDSYFQRLSETVPFQILVFETMGDDSVIKAFPRIDMAINSLEDLKEALEHGISPKRMHVKIDLSFGRNGIEEKDFKYLIREIQEKNIFLKGIFSHLFASSYEDGLLCIELFSTLLSQIGREHFERIHLQNSASTYNYDCDIVTDIRVGMLNYGLQEPGYFHEDLQQAFSLKGRVDSIRAGKDMKYLAYERKEELGVEEVKWIAKIKIGYADGFGKQNENTNCLIHRKEYRIVEITMDNSFLEVDERVKVGDEVILFYNAAKVKQETGKQVYEHLTGLTERLPRKWIGEMK</sequence>
<dbReference type="InterPro" id="IPR029066">
    <property type="entry name" value="PLP-binding_barrel"/>
</dbReference>
<comment type="caution">
    <text evidence="7">The sequence shown here is derived from an EMBL/GenBank/DDBJ whole genome shotgun (WGS) entry which is preliminary data.</text>
</comment>
<keyword evidence="3" id="KW-0413">Isomerase</keyword>
<dbReference type="eggNOG" id="COG0787">
    <property type="taxonomic scope" value="Bacteria"/>
</dbReference>
<dbReference type="RefSeq" id="WP_005958187.1">
    <property type="nucleotide sequence ID" value="NZ_CAXOUM010000010.1"/>
</dbReference>
<dbReference type="InterPro" id="IPR001608">
    <property type="entry name" value="Ala_racemase_N"/>
</dbReference>
<dbReference type="PANTHER" id="PTHR30511:SF0">
    <property type="entry name" value="ALANINE RACEMASE, CATABOLIC-RELATED"/>
    <property type="match status" value="1"/>
</dbReference>
<evidence type="ECO:0000313" key="8">
    <source>
        <dbReference type="Proteomes" id="UP000075816"/>
    </source>
</evidence>
<comment type="cofactor">
    <cofactor evidence="1 4">
        <name>pyridoxal 5'-phosphate</name>
        <dbReference type="ChEBI" id="CHEBI:597326"/>
    </cofactor>
</comment>
<feature type="binding site" evidence="5">
    <location>
        <position position="137"/>
    </location>
    <ligand>
        <name>substrate</name>
    </ligand>
</feature>
<dbReference type="GO" id="GO:0030170">
    <property type="term" value="F:pyridoxal phosphate binding"/>
    <property type="evidence" value="ECO:0007669"/>
    <property type="project" value="TreeGrafter"/>
</dbReference>
<dbReference type="Gene3D" id="2.40.37.10">
    <property type="entry name" value="Lyase, Ornithine Decarboxylase, Chain A, domain 1"/>
    <property type="match status" value="1"/>
</dbReference>
<evidence type="ECO:0000256" key="3">
    <source>
        <dbReference type="ARBA" id="ARBA00023235"/>
    </source>
</evidence>
<reference evidence="7 8" key="1">
    <citation type="submission" date="2016-03" db="EMBL/GenBank/DDBJ databases">
        <title>Comparative genomics of human isolates of Fusobacterium necrophorum.</title>
        <authorList>
            <person name="Jensen A."/>
            <person name="Bank S."/>
            <person name="Andersen P.S."/>
            <person name="Kristensen L.H."/>
            <person name="Prag J."/>
        </authorList>
    </citation>
    <scope>NUCLEOTIDE SEQUENCE [LARGE SCALE GENOMIC DNA]</scope>
    <source>
        <strain evidence="7 8">LS_1264</strain>
    </source>
</reference>
<gene>
    <name evidence="7" type="ORF">A2J07_10105</name>
</gene>
<dbReference type="SUPFAM" id="SSF51419">
    <property type="entry name" value="PLP-binding barrel"/>
    <property type="match status" value="1"/>
</dbReference>
<dbReference type="InterPro" id="IPR020622">
    <property type="entry name" value="Ala_racemase_pyridoxalP-BS"/>
</dbReference>
<dbReference type="InterPro" id="IPR009006">
    <property type="entry name" value="Ala_racemase/Decarboxylase_C"/>
</dbReference>
<dbReference type="Pfam" id="PF00842">
    <property type="entry name" value="Ala_racemase_C"/>
    <property type="match status" value="1"/>
</dbReference>
<dbReference type="GO" id="GO:0030632">
    <property type="term" value="P:D-alanine biosynthetic process"/>
    <property type="evidence" value="ECO:0007669"/>
    <property type="project" value="TreeGrafter"/>
</dbReference>
<evidence type="ECO:0000313" key="7">
    <source>
        <dbReference type="EMBL" id="KYL04860.1"/>
    </source>
</evidence>
<dbReference type="Pfam" id="PF01168">
    <property type="entry name" value="Ala_racemase_N"/>
    <property type="match status" value="1"/>
</dbReference>
<organism evidence="7 8">
    <name type="scientific">Fusobacterium necrophorum subsp. funduliforme</name>
    <dbReference type="NCBI Taxonomy" id="143387"/>
    <lineage>
        <taxon>Bacteria</taxon>
        <taxon>Fusobacteriati</taxon>
        <taxon>Fusobacteriota</taxon>
        <taxon>Fusobacteriia</taxon>
        <taxon>Fusobacteriales</taxon>
        <taxon>Fusobacteriaceae</taxon>
        <taxon>Fusobacterium</taxon>
    </lineage>
</organism>
<dbReference type="KEGG" id="fnf:BSQ88_09435"/>
<dbReference type="Proteomes" id="UP000075816">
    <property type="component" value="Unassembled WGS sequence"/>
</dbReference>
<proteinExistence type="predicted"/>
<feature type="modified residue" description="N6-(pyridoxal phosphate)lysine" evidence="4">
    <location>
        <position position="35"/>
    </location>
</feature>
<name>A0A162J1C4_9FUSO</name>
<dbReference type="SMART" id="SM01005">
    <property type="entry name" value="Ala_racemase_C"/>
    <property type="match status" value="1"/>
</dbReference>
<evidence type="ECO:0000256" key="4">
    <source>
        <dbReference type="PIRSR" id="PIRSR600821-50"/>
    </source>
</evidence>
<dbReference type="GO" id="GO:0008784">
    <property type="term" value="F:alanine racemase activity"/>
    <property type="evidence" value="ECO:0007669"/>
    <property type="project" value="InterPro"/>
</dbReference>
<dbReference type="Gene3D" id="3.20.20.10">
    <property type="entry name" value="Alanine racemase"/>
    <property type="match status" value="1"/>
</dbReference>
<evidence type="ECO:0000256" key="5">
    <source>
        <dbReference type="PIRSR" id="PIRSR600821-52"/>
    </source>
</evidence>
<accession>A0A162J1C4</accession>
<dbReference type="SUPFAM" id="SSF50621">
    <property type="entry name" value="Alanine racemase C-terminal domain-like"/>
    <property type="match status" value="1"/>
</dbReference>
<dbReference type="PANTHER" id="PTHR30511">
    <property type="entry name" value="ALANINE RACEMASE"/>
    <property type="match status" value="1"/>
</dbReference>
<dbReference type="GO" id="GO:0005829">
    <property type="term" value="C:cytosol"/>
    <property type="evidence" value="ECO:0007669"/>
    <property type="project" value="TreeGrafter"/>
</dbReference>
<dbReference type="InterPro" id="IPR011079">
    <property type="entry name" value="Ala_racemase_C"/>
</dbReference>
<dbReference type="PRINTS" id="PR00992">
    <property type="entry name" value="ALARACEMASE"/>
</dbReference>
<evidence type="ECO:0000256" key="2">
    <source>
        <dbReference type="ARBA" id="ARBA00022898"/>
    </source>
</evidence>
<dbReference type="InterPro" id="IPR000821">
    <property type="entry name" value="Ala_racemase"/>
</dbReference>
<keyword evidence="2 4" id="KW-0663">Pyridoxal phosphate</keyword>
<feature type="domain" description="Alanine racemase C-terminal" evidence="6">
    <location>
        <begin position="237"/>
        <end position="356"/>
    </location>
</feature>
<dbReference type="EMBL" id="LVEA01000027">
    <property type="protein sequence ID" value="KYL04860.1"/>
    <property type="molecule type" value="Genomic_DNA"/>
</dbReference>
<evidence type="ECO:0000259" key="6">
    <source>
        <dbReference type="SMART" id="SM01005"/>
    </source>
</evidence>
<protein>
    <submittedName>
        <fullName evidence="7">Alanine racemase</fullName>
    </submittedName>
</protein>
<dbReference type="AlphaFoldDB" id="A0A162J1C4"/>
<evidence type="ECO:0000256" key="1">
    <source>
        <dbReference type="ARBA" id="ARBA00001933"/>
    </source>
</evidence>